<evidence type="ECO:0000256" key="1">
    <source>
        <dbReference type="ARBA" id="ARBA00005104"/>
    </source>
</evidence>
<evidence type="ECO:0000313" key="6">
    <source>
        <dbReference type="Proteomes" id="UP000257032"/>
    </source>
</evidence>
<name>A0A3D8VN13_9BACI</name>
<reference evidence="5 6" key="1">
    <citation type="submission" date="2018-08" db="EMBL/GenBank/DDBJ databases">
        <title>Genome sequence of strict halophilic Halobacillus trueperi SS1 isolated from Lunsu, a salty water body of North West Himalayas.</title>
        <authorList>
            <person name="Gupta S."/>
            <person name="Sharma P."/>
            <person name="Dev K."/>
            <person name="Baumler D."/>
            <person name="Sourirajan A."/>
        </authorList>
    </citation>
    <scope>NUCLEOTIDE SEQUENCE [LARGE SCALE GENOMIC DNA]</scope>
    <source>
        <strain evidence="5 6">SS1</strain>
    </source>
</reference>
<dbReference type="InterPro" id="IPR002734">
    <property type="entry name" value="RibDG_C"/>
</dbReference>
<keyword evidence="2" id="KW-0521">NADP</keyword>
<dbReference type="SUPFAM" id="SSF53597">
    <property type="entry name" value="Dihydrofolate reductase-like"/>
    <property type="match status" value="1"/>
</dbReference>
<dbReference type="PANTHER" id="PTHR38011:SF7">
    <property type="entry name" value="2,5-DIAMINO-6-RIBOSYLAMINO-4(3H)-PYRIMIDINONE 5'-PHOSPHATE REDUCTASE"/>
    <property type="match status" value="1"/>
</dbReference>
<dbReference type="Pfam" id="PF01872">
    <property type="entry name" value="RibD_C"/>
    <property type="match status" value="1"/>
</dbReference>
<dbReference type="GO" id="GO:0009231">
    <property type="term" value="P:riboflavin biosynthetic process"/>
    <property type="evidence" value="ECO:0007669"/>
    <property type="project" value="InterPro"/>
</dbReference>
<sequence>MVLKKPEVVLNVFSSIDGKITTAPKRDVAEWTAAGIDGEAQEVTHQLYDELDCDGLVSGSESLIVWGANGVELDRPIYEPKKSKAYIVFDGRGRIDWYQTEGLLVVTREDVSKKYIQQLEEKGITYISAGTGAHIDLPLALHKLYELGYRRLGLSGGGVINGAFLRQGLIDEISLVIAPLAIGGTTTPSIFDSEDLKELNDVTRIELKNMKTVGNGSIWLHYKVMK</sequence>
<dbReference type="AlphaFoldDB" id="A0A3D8VN13"/>
<evidence type="ECO:0000256" key="2">
    <source>
        <dbReference type="ARBA" id="ARBA00022857"/>
    </source>
</evidence>
<evidence type="ECO:0000313" key="5">
    <source>
        <dbReference type="EMBL" id="RDY70653.1"/>
    </source>
</evidence>
<dbReference type="GO" id="GO:0008703">
    <property type="term" value="F:5-amino-6-(5-phosphoribosylamino)uracil reductase activity"/>
    <property type="evidence" value="ECO:0007669"/>
    <property type="project" value="InterPro"/>
</dbReference>
<protein>
    <recommendedName>
        <fullName evidence="4">Bacterial bifunctional deaminase-reductase C-terminal domain-containing protein</fullName>
    </recommendedName>
</protein>
<dbReference type="InterPro" id="IPR050765">
    <property type="entry name" value="Riboflavin_Biosynth_HTPR"/>
</dbReference>
<dbReference type="EMBL" id="QTLC01000043">
    <property type="protein sequence ID" value="RDY70653.1"/>
    <property type="molecule type" value="Genomic_DNA"/>
</dbReference>
<dbReference type="InterPro" id="IPR024072">
    <property type="entry name" value="DHFR-like_dom_sf"/>
</dbReference>
<organism evidence="5 6">
    <name type="scientific">Halobacillus trueperi</name>
    <dbReference type="NCBI Taxonomy" id="156205"/>
    <lineage>
        <taxon>Bacteria</taxon>
        <taxon>Bacillati</taxon>
        <taxon>Bacillota</taxon>
        <taxon>Bacilli</taxon>
        <taxon>Bacillales</taxon>
        <taxon>Bacillaceae</taxon>
        <taxon>Halobacillus</taxon>
    </lineage>
</organism>
<proteinExistence type="predicted"/>
<comment type="caution">
    <text evidence="5">The sequence shown here is derived from an EMBL/GenBank/DDBJ whole genome shotgun (WGS) entry which is preliminary data.</text>
</comment>
<comment type="pathway">
    <text evidence="1">Cofactor biosynthesis; riboflavin biosynthesis.</text>
</comment>
<evidence type="ECO:0000259" key="4">
    <source>
        <dbReference type="Pfam" id="PF01872"/>
    </source>
</evidence>
<keyword evidence="3" id="KW-0560">Oxidoreductase</keyword>
<feature type="domain" description="Bacterial bifunctional deaminase-reductase C-terminal" evidence="4">
    <location>
        <begin position="6"/>
        <end position="216"/>
    </location>
</feature>
<gene>
    <name evidence="5" type="ORF">DXT76_12075</name>
</gene>
<dbReference type="Proteomes" id="UP000257032">
    <property type="component" value="Unassembled WGS sequence"/>
</dbReference>
<dbReference type="PANTHER" id="PTHR38011">
    <property type="entry name" value="DIHYDROFOLATE REDUCTASE FAMILY PROTEIN (AFU_ORTHOLOGUE AFUA_8G06820)"/>
    <property type="match status" value="1"/>
</dbReference>
<dbReference type="Gene3D" id="3.40.430.10">
    <property type="entry name" value="Dihydrofolate Reductase, subunit A"/>
    <property type="match status" value="1"/>
</dbReference>
<evidence type="ECO:0000256" key="3">
    <source>
        <dbReference type="ARBA" id="ARBA00023002"/>
    </source>
</evidence>
<accession>A0A3D8VN13</accession>